<keyword evidence="5 6" id="KW-0472">Membrane</keyword>
<dbReference type="Proteomes" id="UP000028537">
    <property type="component" value="Unassembled WGS sequence"/>
</dbReference>
<organism evidence="7 8">
    <name type="scientific">Ureaplasma diversum NCTC 246</name>
    <dbReference type="NCBI Taxonomy" id="1188241"/>
    <lineage>
        <taxon>Bacteria</taxon>
        <taxon>Bacillati</taxon>
        <taxon>Mycoplasmatota</taxon>
        <taxon>Mycoplasmoidales</taxon>
        <taxon>Mycoplasmoidaceae</taxon>
        <taxon>Ureaplasma</taxon>
    </lineage>
</organism>
<evidence type="ECO:0000256" key="3">
    <source>
        <dbReference type="ARBA" id="ARBA00022692"/>
    </source>
</evidence>
<feature type="transmembrane region" description="Helical" evidence="6">
    <location>
        <begin position="279"/>
        <end position="297"/>
    </location>
</feature>
<evidence type="ECO:0000256" key="1">
    <source>
        <dbReference type="ARBA" id="ARBA00004651"/>
    </source>
</evidence>
<dbReference type="Pfam" id="PF02653">
    <property type="entry name" value="BPD_transp_2"/>
    <property type="match status" value="1"/>
</dbReference>
<gene>
    <name evidence="7" type="ORF">UDIV_5320</name>
</gene>
<reference evidence="7 8" key="1">
    <citation type="submission" date="2014-02" db="EMBL/GenBank/DDBJ databases">
        <title>Genome sequence of Ureaplasma diversum strain 246.</title>
        <authorList>
            <person name="Sirand-Pugnet P."/>
            <person name="Breton M."/>
            <person name="Dordet-Frisoni E."/>
            <person name="Baranowski E."/>
            <person name="Barre A."/>
            <person name="Couture C."/>
            <person name="Dupuy V."/>
            <person name="Gaurivaud P."/>
            <person name="Jacob D."/>
            <person name="Lemaitre C."/>
            <person name="Manso-Silvan L."/>
            <person name="Nikolski M."/>
            <person name="Nouvel L.-X."/>
            <person name="Poumarat F."/>
            <person name="Tardy F."/>
            <person name="Thebault P."/>
            <person name="Theil S."/>
            <person name="Citti C."/>
            <person name="Thiaucourt F."/>
            <person name="Blanchard A."/>
        </authorList>
    </citation>
    <scope>NUCLEOTIDE SEQUENCE [LARGE SCALE GENOMIC DNA]</scope>
    <source>
        <strain evidence="7 8">NCTC 246</strain>
    </source>
</reference>
<feature type="transmembrane region" description="Helical" evidence="6">
    <location>
        <begin position="144"/>
        <end position="168"/>
    </location>
</feature>
<feature type="transmembrane region" description="Helical" evidence="6">
    <location>
        <begin position="6"/>
        <end position="27"/>
    </location>
</feature>
<evidence type="ECO:0000256" key="5">
    <source>
        <dbReference type="ARBA" id="ARBA00023136"/>
    </source>
</evidence>
<proteinExistence type="predicted"/>
<dbReference type="eggNOG" id="COG1079">
    <property type="taxonomic scope" value="Bacteria"/>
</dbReference>
<dbReference type="AlphaFoldDB" id="A0A084EXK2"/>
<evidence type="ECO:0000256" key="4">
    <source>
        <dbReference type="ARBA" id="ARBA00022989"/>
    </source>
</evidence>
<evidence type="ECO:0000256" key="2">
    <source>
        <dbReference type="ARBA" id="ARBA00022475"/>
    </source>
</evidence>
<evidence type="ECO:0000313" key="8">
    <source>
        <dbReference type="Proteomes" id="UP000028537"/>
    </source>
</evidence>
<dbReference type="InterPro" id="IPR001851">
    <property type="entry name" value="ABC_transp_permease"/>
</dbReference>
<comment type="subcellular location">
    <subcellularLocation>
        <location evidence="1">Cell membrane</location>
        <topology evidence="1">Multi-pass membrane protein</topology>
    </subcellularLocation>
</comment>
<evidence type="ECO:0000256" key="6">
    <source>
        <dbReference type="SAM" id="Phobius"/>
    </source>
</evidence>
<keyword evidence="3 6" id="KW-0812">Transmembrane</keyword>
<name>A0A084EXK2_9BACT</name>
<dbReference type="GO" id="GO:0022857">
    <property type="term" value="F:transmembrane transporter activity"/>
    <property type="evidence" value="ECO:0007669"/>
    <property type="project" value="InterPro"/>
</dbReference>
<feature type="transmembrane region" description="Helical" evidence="6">
    <location>
        <begin position="39"/>
        <end position="58"/>
    </location>
</feature>
<dbReference type="CDD" id="cd06580">
    <property type="entry name" value="TM_PBP1_transp_TpRbsC_like"/>
    <property type="match status" value="1"/>
</dbReference>
<dbReference type="OrthoDB" id="9792579at2"/>
<feature type="transmembrane region" description="Helical" evidence="6">
    <location>
        <begin position="70"/>
        <end position="92"/>
    </location>
</feature>
<dbReference type="EMBL" id="JFDP01000064">
    <property type="protein sequence ID" value="KEZ22694.1"/>
    <property type="molecule type" value="Genomic_DNA"/>
</dbReference>
<sequence>MPTLSLVNESALFAAVLILGSLAGYFSERVGIVNIGIDGQMICGGFFFALFATIIYKYMGTTYDTEKTFIGPLLLAGVCTIPITMLFGFLTIKLKTNQTIAGTAINLLSTGVFTFLTNTVGQQIDNKTTLTSEYSGLLRIGDGTTAIYIGSLLILAAVIIIASGLYVMMKKTPFGLRLTAIGENPNAADAQGINVYKYQWIALSFSGFLAGLAGGIFVYSTQAGFRGSVNGAGFLALAILIAGTWRIPLLISVSICFAIITKTVSQVNANIIPQEVGKLLPYLITLVAMVAFSKYSIAPKNLGMGFDKSKR</sequence>
<feature type="transmembrane region" description="Helical" evidence="6">
    <location>
        <begin position="200"/>
        <end position="220"/>
    </location>
</feature>
<comment type="caution">
    <text evidence="7">The sequence shown here is derived from an EMBL/GenBank/DDBJ whole genome shotgun (WGS) entry which is preliminary data.</text>
</comment>
<feature type="transmembrane region" description="Helical" evidence="6">
    <location>
        <begin position="104"/>
        <end position="124"/>
    </location>
</feature>
<protein>
    <submittedName>
        <fullName evidence="7">Ribose/Galactose ABC transporter, permease component II</fullName>
    </submittedName>
</protein>
<keyword evidence="2" id="KW-1003">Cell membrane</keyword>
<dbReference type="PANTHER" id="PTHR43370">
    <property type="entry name" value="SUGAR ABC TRANSPORTER INTEGRAL MEMBRANE PROTEIN-RELATED"/>
    <property type="match status" value="1"/>
</dbReference>
<keyword evidence="4 6" id="KW-1133">Transmembrane helix</keyword>
<dbReference type="PANTHER" id="PTHR43370:SF1">
    <property type="entry name" value="GUANOSINE ABC TRANSPORTER PERMEASE PROTEIN NUPQ"/>
    <property type="match status" value="1"/>
</dbReference>
<dbReference type="RefSeq" id="WP_038103129.1">
    <property type="nucleotide sequence ID" value="NZ_JFDP01000064.1"/>
</dbReference>
<dbReference type="GO" id="GO:0005886">
    <property type="term" value="C:plasma membrane"/>
    <property type="evidence" value="ECO:0007669"/>
    <property type="project" value="UniProtKB-SubCell"/>
</dbReference>
<keyword evidence="8" id="KW-1185">Reference proteome</keyword>
<accession>A0A084EXK2</accession>
<evidence type="ECO:0000313" key="7">
    <source>
        <dbReference type="EMBL" id="KEZ22694.1"/>
    </source>
</evidence>
<feature type="transmembrane region" description="Helical" evidence="6">
    <location>
        <begin position="232"/>
        <end position="259"/>
    </location>
</feature>